<evidence type="ECO:0000256" key="1">
    <source>
        <dbReference type="SAM" id="MobiDB-lite"/>
    </source>
</evidence>
<reference evidence="2" key="1">
    <citation type="submission" date="2020-05" db="EMBL/GenBank/DDBJ databases">
        <title>Mycena genomes resolve the evolution of fungal bioluminescence.</title>
        <authorList>
            <person name="Tsai I.J."/>
        </authorList>
    </citation>
    <scope>NUCLEOTIDE SEQUENCE</scope>
    <source>
        <strain evidence="2">160909Yilan</strain>
    </source>
</reference>
<evidence type="ECO:0000313" key="3">
    <source>
        <dbReference type="Proteomes" id="UP000623467"/>
    </source>
</evidence>
<comment type="caution">
    <text evidence="2">The sequence shown here is derived from an EMBL/GenBank/DDBJ whole genome shotgun (WGS) entry which is preliminary data.</text>
</comment>
<dbReference type="AlphaFoldDB" id="A0A8H6Y4I9"/>
<keyword evidence="3" id="KW-1185">Reference proteome</keyword>
<dbReference type="EMBL" id="JACAZH010000012">
    <property type="protein sequence ID" value="KAF7353138.1"/>
    <property type="molecule type" value="Genomic_DNA"/>
</dbReference>
<dbReference type="OrthoDB" id="3063557at2759"/>
<protein>
    <recommendedName>
        <fullName evidence="4">Protein kinase domain-containing protein</fullName>
    </recommendedName>
</protein>
<feature type="region of interest" description="Disordered" evidence="1">
    <location>
        <begin position="137"/>
        <end position="161"/>
    </location>
</feature>
<sequence length="657" mass="74692">MQQLLFAYWSRRKTAFTVAVPAALQTRWAKAVSSGPNPPCFSPSSSMDPQADSDEEFIVLSTSDYADSESTPPTRNVEPFIKSFSFLPSLLRGSFKSSGTSEAYIRKYSEIKPGRNAAERLVNNYYSSYHIAGGFGGSGGEGHDQGGDGGTGHGPTVYFGQPEAQEPSAFRTIRLGDLNLVKEFKEMRSSPRWSVSGRQTPGATVRRVYKAKLEGRESGHMTVAMYEGDGAEEAWNQHLANYESIRHPNIMQLYGLLSSKGLHAMVFHDELIPFTQFLCHFEHSPILRTYIIGYCPIIKGTEHEEAASYISDIFPMSPIQDYTNHTVWIRAQTGELCLDLAQGGSGTAISFSWWWDGHVLRLETLTLGAPDSEDIIISILGEDQFHRLCSWHPIPQDHYIQVSTEHPVGLGIYRLDSQHRTCVRITKPLQILPEMELHWDNYTGEAPDELFPNSWIRYDFPRMFTLEIQLSLWFPSYVSYEIPKAWLAQANSIFAELKEAHVKDYVCIDEVRFILQIVDKDHIPEGYLFVCPPQDFCTDIEPHANLYQWPACPAYWSFDPSGADRLSTEDAKNLGFPAIHIETRMHGYSWDRSVYEGLRRFHEGKGHDPESREVARQLGYPVYEVLSDRVLFPARKVKYLWCDLEDPELCRELGHFL</sequence>
<evidence type="ECO:0008006" key="4">
    <source>
        <dbReference type="Google" id="ProtNLM"/>
    </source>
</evidence>
<proteinExistence type="predicted"/>
<name>A0A8H6Y4I9_9AGAR</name>
<accession>A0A8H6Y4I9</accession>
<dbReference type="Proteomes" id="UP000623467">
    <property type="component" value="Unassembled WGS sequence"/>
</dbReference>
<organism evidence="2 3">
    <name type="scientific">Mycena sanguinolenta</name>
    <dbReference type="NCBI Taxonomy" id="230812"/>
    <lineage>
        <taxon>Eukaryota</taxon>
        <taxon>Fungi</taxon>
        <taxon>Dikarya</taxon>
        <taxon>Basidiomycota</taxon>
        <taxon>Agaricomycotina</taxon>
        <taxon>Agaricomycetes</taxon>
        <taxon>Agaricomycetidae</taxon>
        <taxon>Agaricales</taxon>
        <taxon>Marasmiineae</taxon>
        <taxon>Mycenaceae</taxon>
        <taxon>Mycena</taxon>
    </lineage>
</organism>
<gene>
    <name evidence="2" type="ORF">MSAN_01501300</name>
</gene>
<evidence type="ECO:0000313" key="2">
    <source>
        <dbReference type="EMBL" id="KAF7353138.1"/>
    </source>
</evidence>